<keyword evidence="2" id="KW-1185">Reference proteome</keyword>
<dbReference type="EMBL" id="SJPU01000002">
    <property type="protein sequence ID" value="TWU16635.1"/>
    <property type="molecule type" value="Genomic_DNA"/>
</dbReference>
<protein>
    <submittedName>
        <fullName evidence="1">Uncharacterized protein</fullName>
    </submittedName>
</protein>
<sequence length="241" mass="27189">MGNRQRGFLQRGFRQRFQIRSWEGGNSGFQSNRVSGGRPTIGVKFCVDLFGLVNVGPLKNADLRRATPKKPLRGGSRENYDSRNESRLFFFISYLSIDVSTAPMVHYTCDRCQRSIDLNEGPRYVVRIDVEVIADVTDDASDEESIDFLAELNETLAYESACMTPSIDASEPLDDLHDALCRGEDLDHLDSSFSPTIHHDGYDSENTSLPPSFDLCSQCYAEYTKNPLSRERALKLHFSNN</sequence>
<gene>
    <name evidence="1" type="ORF">Poly21_38400</name>
</gene>
<organism evidence="1 2">
    <name type="scientific">Allorhodopirellula heiligendammensis</name>
    <dbReference type="NCBI Taxonomy" id="2714739"/>
    <lineage>
        <taxon>Bacteria</taxon>
        <taxon>Pseudomonadati</taxon>
        <taxon>Planctomycetota</taxon>
        <taxon>Planctomycetia</taxon>
        <taxon>Pirellulales</taxon>
        <taxon>Pirellulaceae</taxon>
        <taxon>Allorhodopirellula</taxon>
    </lineage>
</organism>
<proteinExistence type="predicted"/>
<evidence type="ECO:0000313" key="1">
    <source>
        <dbReference type="EMBL" id="TWU16635.1"/>
    </source>
</evidence>
<name>A0A5C6BXE0_9BACT</name>
<accession>A0A5C6BXE0</accession>
<evidence type="ECO:0000313" key="2">
    <source>
        <dbReference type="Proteomes" id="UP000319908"/>
    </source>
</evidence>
<comment type="caution">
    <text evidence="1">The sequence shown here is derived from an EMBL/GenBank/DDBJ whole genome shotgun (WGS) entry which is preliminary data.</text>
</comment>
<dbReference type="Proteomes" id="UP000319908">
    <property type="component" value="Unassembled WGS sequence"/>
</dbReference>
<dbReference type="AlphaFoldDB" id="A0A5C6BXE0"/>
<reference evidence="1 2" key="1">
    <citation type="journal article" date="2020" name="Antonie Van Leeuwenhoek">
        <title>Rhodopirellula heiligendammensis sp. nov., Rhodopirellula pilleata sp. nov., and Rhodopirellula solitaria sp. nov. isolated from natural or artificial marine surfaces in Northern Germany and California, USA, and emended description of the genus Rhodopirellula.</title>
        <authorList>
            <person name="Kallscheuer N."/>
            <person name="Wiegand S."/>
            <person name="Jogler M."/>
            <person name="Boedeker C."/>
            <person name="Peeters S.H."/>
            <person name="Rast P."/>
            <person name="Heuer A."/>
            <person name="Jetten M.S.M."/>
            <person name="Rohde M."/>
            <person name="Jogler C."/>
        </authorList>
    </citation>
    <scope>NUCLEOTIDE SEQUENCE [LARGE SCALE GENOMIC DNA]</scope>
    <source>
        <strain evidence="1 2">Poly21</strain>
    </source>
</reference>